<dbReference type="AlphaFoldDB" id="A0A9D2I227"/>
<comment type="caution">
    <text evidence="1">The sequence shown here is derived from an EMBL/GenBank/DDBJ whole genome shotgun (WGS) entry which is preliminary data.</text>
</comment>
<sequence>MIKTSLDAVLGAIENYVDSEWLDDNEDKVFLFTSNLKETADHFYQFTKEDLKVLNQTDETNEKIIQQVIGDEELIQDPWELFLIYRSQVQK</sequence>
<organism evidence="1 2">
    <name type="scientific">Candidatus Jeotgalibaca merdavium</name>
    <dbReference type="NCBI Taxonomy" id="2838627"/>
    <lineage>
        <taxon>Bacteria</taxon>
        <taxon>Bacillati</taxon>
        <taxon>Bacillota</taxon>
        <taxon>Bacilli</taxon>
        <taxon>Lactobacillales</taxon>
        <taxon>Carnobacteriaceae</taxon>
        <taxon>Jeotgalibaca</taxon>
    </lineage>
</organism>
<reference evidence="1" key="1">
    <citation type="journal article" date="2021" name="PeerJ">
        <title>Extensive microbial diversity within the chicken gut microbiome revealed by metagenomics and culture.</title>
        <authorList>
            <person name="Gilroy R."/>
            <person name="Ravi A."/>
            <person name="Getino M."/>
            <person name="Pursley I."/>
            <person name="Horton D.L."/>
            <person name="Alikhan N.F."/>
            <person name="Baker D."/>
            <person name="Gharbi K."/>
            <person name="Hall N."/>
            <person name="Watson M."/>
            <person name="Adriaenssens E.M."/>
            <person name="Foster-Nyarko E."/>
            <person name="Jarju S."/>
            <person name="Secka A."/>
            <person name="Antonio M."/>
            <person name="Oren A."/>
            <person name="Chaudhuri R.R."/>
            <person name="La Ragione R."/>
            <person name="Hildebrand F."/>
            <person name="Pallen M.J."/>
        </authorList>
    </citation>
    <scope>NUCLEOTIDE SEQUENCE</scope>
    <source>
        <strain evidence="1">CHK171-505</strain>
    </source>
</reference>
<name>A0A9D2I227_9LACT</name>
<dbReference type="Proteomes" id="UP000886856">
    <property type="component" value="Unassembled WGS sequence"/>
</dbReference>
<evidence type="ECO:0000313" key="1">
    <source>
        <dbReference type="EMBL" id="HJA90842.1"/>
    </source>
</evidence>
<protein>
    <submittedName>
        <fullName evidence="1">Uncharacterized protein</fullName>
    </submittedName>
</protein>
<proteinExistence type="predicted"/>
<dbReference type="EMBL" id="DWYW01000200">
    <property type="protein sequence ID" value="HJA90842.1"/>
    <property type="molecule type" value="Genomic_DNA"/>
</dbReference>
<gene>
    <name evidence="1" type="ORF">H9948_08650</name>
</gene>
<accession>A0A9D2I227</accession>
<reference evidence="1" key="2">
    <citation type="submission" date="2021-04" db="EMBL/GenBank/DDBJ databases">
        <authorList>
            <person name="Gilroy R."/>
        </authorList>
    </citation>
    <scope>NUCLEOTIDE SEQUENCE</scope>
    <source>
        <strain evidence="1">CHK171-505</strain>
    </source>
</reference>
<evidence type="ECO:0000313" key="2">
    <source>
        <dbReference type="Proteomes" id="UP000886856"/>
    </source>
</evidence>